<evidence type="ECO:0000256" key="1">
    <source>
        <dbReference type="SAM" id="MobiDB-lite"/>
    </source>
</evidence>
<dbReference type="STRING" id="690566.Sphch_2541"/>
<feature type="region of interest" description="Disordered" evidence="1">
    <location>
        <begin position="27"/>
        <end position="52"/>
    </location>
</feature>
<dbReference type="EMBL" id="CP002798">
    <property type="protein sequence ID" value="AEG50189.1"/>
    <property type="molecule type" value="Genomic_DNA"/>
</dbReference>
<dbReference type="AlphaFoldDB" id="F6EZ96"/>
<keyword evidence="3" id="KW-1185">Reference proteome</keyword>
<reference evidence="2 3" key="1">
    <citation type="submission" date="2011-05" db="EMBL/GenBank/DDBJ databases">
        <title>Complete sequence of chromosome 1 of Sphingobium chlorophenolicum L-1.</title>
        <authorList>
            <consortium name="US DOE Joint Genome Institute"/>
            <person name="Lucas S."/>
            <person name="Han J."/>
            <person name="Lapidus A."/>
            <person name="Cheng J.-F."/>
            <person name="Goodwin L."/>
            <person name="Pitluck S."/>
            <person name="Peters L."/>
            <person name="Daligault H."/>
            <person name="Han C."/>
            <person name="Tapia R."/>
            <person name="Land M."/>
            <person name="Hauser L."/>
            <person name="Kyrpides N."/>
            <person name="Ivanova N."/>
            <person name="Pagani I."/>
            <person name="Turner P."/>
            <person name="Copley S."/>
            <person name="Woyke T."/>
        </authorList>
    </citation>
    <scope>NUCLEOTIDE SEQUENCE [LARGE SCALE GENOMIC DNA]</scope>
    <source>
        <strain evidence="2 3">L-1</strain>
    </source>
</reference>
<gene>
    <name evidence="2" type="ORF">Sphch_2541</name>
</gene>
<dbReference type="HOGENOM" id="CLU_2234836_0_0_5"/>
<evidence type="ECO:0000313" key="2">
    <source>
        <dbReference type="EMBL" id="AEG50189.1"/>
    </source>
</evidence>
<dbReference type="KEGG" id="sch:Sphch_2541"/>
<name>F6EZ96_SPHCR</name>
<sequence>MVDVRVGVAGRGQVGLPTEVELEARKTSALPLQRYPTTGRSSRTPRTRRALSSSAADTWCGVRGAADWPNEPVKVLDKAINLNLTGETWCNAMPQWKFGICQKNR</sequence>
<proteinExistence type="predicted"/>
<protein>
    <submittedName>
        <fullName evidence="2">Uncharacterized protein</fullName>
    </submittedName>
</protein>
<organism evidence="2 3">
    <name type="scientific">Sphingobium chlorophenolicum L-1</name>
    <dbReference type="NCBI Taxonomy" id="690566"/>
    <lineage>
        <taxon>Bacteria</taxon>
        <taxon>Pseudomonadati</taxon>
        <taxon>Pseudomonadota</taxon>
        <taxon>Alphaproteobacteria</taxon>
        <taxon>Sphingomonadales</taxon>
        <taxon>Sphingomonadaceae</taxon>
        <taxon>Sphingobium</taxon>
    </lineage>
</organism>
<dbReference type="Proteomes" id="UP000007150">
    <property type="component" value="Chromosome 1"/>
</dbReference>
<accession>F6EZ96</accession>
<evidence type="ECO:0000313" key="3">
    <source>
        <dbReference type="Proteomes" id="UP000007150"/>
    </source>
</evidence>